<comment type="caution">
    <text evidence="2">The sequence shown here is derived from an EMBL/GenBank/DDBJ whole genome shotgun (WGS) entry which is preliminary data.</text>
</comment>
<evidence type="ECO:0000313" key="3">
    <source>
        <dbReference type="Proteomes" id="UP001218188"/>
    </source>
</evidence>
<organism evidence="2 3">
    <name type="scientific">Mycena alexandri</name>
    <dbReference type="NCBI Taxonomy" id="1745969"/>
    <lineage>
        <taxon>Eukaryota</taxon>
        <taxon>Fungi</taxon>
        <taxon>Dikarya</taxon>
        <taxon>Basidiomycota</taxon>
        <taxon>Agaricomycotina</taxon>
        <taxon>Agaricomycetes</taxon>
        <taxon>Agaricomycetidae</taxon>
        <taxon>Agaricales</taxon>
        <taxon>Marasmiineae</taxon>
        <taxon>Mycenaceae</taxon>
        <taxon>Mycena</taxon>
    </lineage>
</organism>
<feature type="region of interest" description="Disordered" evidence="1">
    <location>
        <begin position="164"/>
        <end position="286"/>
    </location>
</feature>
<evidence type="ECO:0000256" key="1">
    <source>
        <dbReference type="SAM" id="MobiDB-lite"/>
    </source>
</evidence>
<dbReference type="EMBL" id="JARJCM010000082">
    <property type="protein sequence ID" value="KAJ7031369.1"/>
    <property type="molecule type" value="Genomic_DNA"/>
</dbReference>
<name>A0AAD6SNY2_9AGAR</name>
<protein>
    <submittedName>
        <fullName evidence="2">Uncharacterized protein</fullName>
    </submittedName>
</protein>
<accession>A0AAD6SNY2</accession>
<dbReference type="AlphaFoldDB" id="A0AAD6SNY2"/>
<evidence type="ECO:0000313" key="2">
    <source>
        <dbReference type="EMBL" id="KAJ7031369.1"/>
    </source>
</evidence>
<reference evidence="2" key="1">
    <citation type="submission" date="2023-03" db="EMBL/GenBank/DDBJ databases">
        <title>Massive genome expansion in bonnet fungi (Mycena s.s.) driven by repeated elements and novel gene families across ecological guilds.</title>
        <authorList>
            <consortium name="Lawrence Berkeley National Laboratory"/>
            <person name="Harder C.B."/>
            <person name="Miyauchi S."/>
            <person name="Viragh M."/>
            <person name="Kuo A."/>
            <person name="Thoen E."/>
            <person name="Andreopoulos B."/>
            <person name="Lu D."/>
            <person name="Skrede I."/>
            <person name="Drula E."/>
            <person name="Henrissat B."/>
            <person name="Morin E."/>
            <person name="Kohler A."/>
            <person name="Barry K."/>
            <person name="LaButti K."/>
            <person name="Morin E."/>
            <person name="Salamov A."/>
            <person name="Lipzen A."/>
            <person name="Mereny Z."/>
            <person name="Hegedus B."/>
            <person name="Baldrian P."/>
            <person name="Stursova M."/>
            <person name="Weitz H."/>
            <person name="Taylor A."/>
            <person name="Grigoriev I.V."/>
            <person name="Nagy L.G."/>
            <person name="Martin F."/>
            <person name="Kauserud H."/>
        </authorList>
    </citation>
    <scope>NUCLEOTIDE SEQUENCE</scope>
    <source>
        <strain evidence="2">CBHHK200</strain>
    </source>
</reference>
<gene>
    <name evidence="2" type="ORF">C8F04DRAFT_1397327</name>
</gene>
<dbReference type="Proteomes" id="UP001218188">
    <property type="component" value="Unassembled WGS sequence"/>
</dbReference>
<keyword evidence="3" id="KW-1185">Reference proteome</keyword>
<sequence length="306" mass="33882">MAAYIILSAVPAGPPAPPHLTSAKTLCSKTLPLTMFATLKRVVGGRKAADRRADRRYQQREEYIFHYSPDDGDPSLPWPQYEPEKWPSIYHHKCDIEWCGFANYPSTIVGDHRCGHSECPGNFYVSPEMAATISVKQEKFRRKKEFQNTLRTVDAAGNAILTGSGRSAMEARRRPRVPSYSSVATAPTLVRFPQQSHGIHQDDTHHQSDDSHPSDDSEQCNTNFKVNSLHPKATSTLRGPSRPLPKWGAVANPPRAPAPTQRSRQPARAPGQRLASQPAPVRPPPNSNWCVGIPQSPPIVDAFVFV</sequence>
<feature type="compositionally biased region" description="Basic and acidic residues" evidence="1">
    <location>
        <begin position="199"/>
        <end position="215"/>
    </location>
</feature>
<proteinExistence type="predicted"/>